<dbReference type="EC" id="2.6.1.1" evidence="1"/>
<feature type="non-terminal residue" evidence="1">
    <location>
        <position position="1"/>
    </location>
</feature>
<protein>
    <submittedName>
        <fullName evidence="1">Aspartate aminotransferase</fullName>
        <ecNumber evidence="1">2.6.1.1</ecNumber>
    </submittedName>
</protein>
<dbReference type="Proteomes" id="UP000229370">
    <property type="component" value="Unassembled WGS sequence"/>
</dbReference>
<gene>
    <name evidence="1" type="ORF">CO007_04675</name>
</gene>
<organism evidence="1 2">
    <name type="scientific">Candidatus Roizmanbacteria bacterium CG_4_8_14_3_um_filter_36_10</name>
    <dbReference type="NCBI Taxonomy" id="1974834"/>
    <lineage>
        <taxon>Bacteria</taxon>
        <taxon>Candidatus Roizmaniibacteriota</taxon>
    </lineage>
</organism>
<evidence type="ECO:0000313" key="2">
    <source>
        <dbReference type="Proteomes" id="UP000229370"/>
    </source>
</evidence>
<keyword evidence="1" id="KW-0808">Transferase</keyword>
<dbReference type="InterPro" id="IPR015424">
    <property type="entry name" value="PyrdxlP-dep_Trfase"/>
</dbReference>
<keyword evidence="1" id="KW-0032">Aminotransferase</keyword>
<dbReference type="AlphaFoldDB" id="A0A2M8GLJ3"/>
<dbReference type="SUPFAM" id="SSF53383">
    <property type="entry name" value="PLP-dependent transferases"/>
    <property type="match status" value="1"/>
</dbReference>
<name>A0A2M8GLJ3_9BACT</name>
<dbReference type="EMBL" id="PFQK01000081">
    <property type="protein sequence ID" value="PJC81435.1"/>
    <property type="molecule type" value="Genomic_DNA"/>
</dbReference>
<sequence>AHLPLKNAEEFCRWLLTDFRLDNETVMLAPAAGFYATPGLGKNEVRIAYVLKIEDLKKSLEILKEALKVYKKNIK</sequence>
<evidence type="ECO:0000313" key="1">
    <source>
        <dbReference type="EMBL" id="PJC81435.1"/>
    </source>
</evidence>
<comment type="caution">
    <text evidence="1">The sequence shown here is derived from an EMBL/GenBank/DDBJ whole genome shotgun (WGS) entry which is preliminary data.</text>
</comment>
<dbReference type="Gene3D" id="3.90.1150.10">
    <property type="entry name" value="Aspartate Aminotransferase, domain 1"/>
    <property type="match status" value="1"/>
</dbReference>
<accession>A0A2M8GLJ3</accession>
<dbReference type="InterPro" id="IPR015422">
    <property type="entry name" value="PyrdxlP-dep_Trfase_small"/>
</dbReference>
<proteinExistence type="predicted"/>
<reference evidence="2" key="1">
    <citation type="submission" date="2017-09" db="EMBL/GenBank/DDBJ databases">
        <title>Depth-based differentiation of microbial function through sediment-hosted aquifers and enrichment of novel symbionts in the deep terrestrial subsurface.</title>
        <authorList>
            <person name="Probst A.J."/>
            <person name="Ladd B."/>
            <person name="Jarett J.K."/>
            <person name="Geller-Mcgrath D.E."/>
            <person name="Sieber C.M.K."/>
            <person name="Emerson J.B."/>
            <person name="Anantharaman K."/>
            <person name="Thomas B.C."/>
            <person name="Malmstrom R."/>
            <person name="Stieglmeier M."/>
            <person name="Klingl A."/>
            <person name="Woyke T."/>
            <person name="Ryan C.M."/>
            <person name="Banfield J.F."/>
        </authorList>
    </citation>
    <scope>NUCLEOTIDE SEQUENCE [LARGE SCALE GENOMIC DNA]</scope>
</reference>
<dbReference type="GO" id="GO:0004069">
    <property type="term" value="F:L-aspartate:2-oxoglutarate aminotransferase activity"/>
    <property type="evidence" value="ECO:0007669"/>
    <property type="project" value="UniProtKB-EC"/>
</dbReference>